<evidence type="ECO:0000313" key="5">
    <source>
        <dbReference type="Proteomes" id="UP000237608"/>
    </source>
</evidence>
<reference evidence="4 5" key="1">
    <citation type="submission" date="2016-12" db="EMBL/GenBank/DDBJ databases">
        <title>Trade-off between light-utilization and light-protection in marine flavobacteria.</title>
        <authorList>
            <person name="Kumagai Y."/>
            <person name="Yoshizawa S."/>
            <person name="Kogure K."/>
            <person name="Iwasaki W."/>
        </authorList>
    </citation>
    <scope>NUCLEOTIDE SEQUENCE [LARGE SCALE GENOMIC DNA]</scope>
    <source>
        <strain evidence="4 5">KCTC 22729</strain>
    </source>
</reference>
<feature type="signal peptide" evidence="2">
    <location>
        <begin position="1"/>
        <end position="21"/>
    </location>
</feature>
<evidence type="ECO:0000313" key="4">
    <source>
        <dbReference type="EMBL" id="PQJ75228.1"/>
    </source>
</evidence>
<dbReference type="PANTHER" id="PTHR37397">
    <property type="entry name" value="SI:CH211-183D21.1"/>
    <property type="match status" value="1"/>
</dbReference>
<dbReference type="InterPro" id="IPR001322">
    <property type="entry name" value="Lamin_tail_dom"/>
</dbReference>
<organism evidence="4 5">
    <name type="scientific">Polaribacter gangjinensis</name>
    <dbReference type="NCBI Taxonomy" id="574710"/>
    <lineage>
        <taxon>Bacteria</taxon>
        <taxon>Pseudomonadati</taxon>
        <taxon>Bacteroidota</taxon>
        <taxon>Flavobacteriia</taxon>
        <taxon>Flavobacteriales</taxon>
        <taxon>Flavobacteriaceae</taxon>
    </lineage>
</organism>
<dbReference type="NCBIfam" id="TIGR04183">
    <property type="entry name" value="Por_Secre_tail"/>
    <property type="match status" value="1"/>
</dbReference>
<evidence type="ECO:0000256" key="2">
    <source>
        <dbReference type="SAM" id="SignalP"/>
    </source>
</evidence>
<dbReference type="PANTHER" id="PTHR37397:SF1">
    <property type="entry name" value="LTD DOMAIN-CONTAINING PROTEIN"/>
    <property type="match status" value="1"/>
</dbReference>
<dbReference type="SUPFAM" id="SSF74853">
    <property type="entry name" value="Lamin A/C globular tail domain"/>
    <property type="match status" value="1"/>
</dbReference>
<dbReference type="InterPro" id="IPR026444">
    <property type="entry name" value="Secre_tail"/>
</dbReference>
<dbReference type="PROSITE" id="PS51841">
    <property type="entry name" value="LTD"/>
    <property type="match status" value="1"/>
</dbReference>
<dbReference type="InterPro" id="IPR036415">
    <property type="entry name" value="Lamin_tail_dom_sf"/>
</dbReference>
<dbReference type="AlphaFoldDB" id="A0A2S7WC76"/>
<name>A0A2S7WC76_9FLAO</name>
<dbReference type="RefSeq" id="WP_105046370.1">
    <property type="nucleotide sequence ID" value="NZ_CP150662.1"/>
</dbReference>
<protein>
    <recommendedName>
        <fullName evidence="3">LTD domain-containing protein</fullName>
    </recommendedName>
</protein>
<dbReference type="Pfam" id="PF00932">
    <property type="entry name" value="LTD"/>
    <property type="match status" value="1"/>
</dbReference>
<dbReference type="Proteomes" id="UP000237608">
    <property type="component" value="Unassembled WGS sequence"/>
</dbReference>
<gene>
    <name evidence="4" type="ORF">BTO13_08200</name>
</gene>
<feature type="chain" id="PRO_5015639839" description="LTD domain-containing protein" evidence="2">
    <location>
        <begin position="22"/>
        <end position="556"/>
    </location>
</feature>
<keyword evidence="5" id="KW-1185">Reference proteome</keyword>
<dbReference type="Gene3D" id="2.60.40.1260">
    <property type="entry name" value="Lamin Tail domain"/>
    <property type="match status" value="1"/>
</dbReference>
<dbReference type="OrthoDB" id="1056765at2"/>
<accession>A0A2S7WC76</accession>
<evidence type="ECO:0000256" key="1">
    <source>
        <dbReference type="ARBA" id="ARBA00022729"/>
    </source>
</evidence>
<dbReference type="EMBL" id="MSCL01000001">
    <property type="protein sequence ID" value="PQJ75228.1"/>
    <property type="molecule type" value="Genomic_DNA"/>
</dbReference>
<dbReference type="Pfam" id="PF18962">
    <property type="entry name" value="Por_Secre_tail"/>
    <property type="match status" value="1"/>
</dbReference>
<sequence length="556" mass="58331">MKKNYFLSLFTLLFITVSAFAQDPVINELDADTPGTDTAEFIEIKWTPNTSLTGYIVVLYNGSNDLSYYTIDLSGKSTDANGFFMIASAGLASGDDIVIPDNTLQNGADAVALYQAAAGDFPNGTAVTSTNLIDALIYDTNDQDDAGLLSGLGETVQYNEDGGGNKDNHSIQRKDDGTYAVAIPTYRAENVFGDPCVLNLTTINTTCDANTNGVDTYTTTIDFTGGNTGITYTITAKDGSSADVGSIGGDNPNSVESGTIIITGVNEVVNFTVNVKGGAGSSCDIDRSINAPTCLPAATCPAQGAVIITEIMQNPNFVGDDAGEYFEIYNTTNTPIDLKGWIIKTASTGSPVEHVIPTSLILPANGYLVLGENADINSNGGVTVDYQYDAALFLGNSTSTVTIECSQSVFDTVTYDDGATFPDPSGASMELATNKYSHTDNDNGINWATATAEIITGGDKGTPGAANSFVLSVIKNNIIEGFATYPNPVISDNFTITSNSADKKEVTIFNVLGKKVLSTTFSGTKSDINVATISSGIYILKVSEGSKMSTSKLIIK</sequence>
<proteinExistence type="predicted"/>
<keyword evidence="1 2" id="KW-0732">Signal</keyword>
<comment type="caution">
    <text evidence="4">The sequence shown here is derived from an EMBL/GenBank/DDBJ whole genome shotgun (WGS) entry which is preliminary data.</text>
</comment>
<feature type="domain" description="LTD" evidence="3">
    <location>
        <begin position="290"/>
        <end position="440"/>
    </location>
</feature>
<evidence type="ECO:0000259" key="3">
    <source>
        <dbReference type="PROSITE" id="PS51841"/>
    </source>
</evidence>